<dbReference type="GO" id="GO:0003723">
    <property type="term" value="F:RNA binding"/>
    <property type="evidence" value="ECO:0007669"/>
    <property type="project" value="InterPro"/>
</dbReference>
<dbReference type="GO" id="GO:0003735">
    <property type="term" value="F:structural constituent of ribosome"/>
    <property type="evidence" value="ECO:0007669"/>
    <property type="project" value="InterPro"/>
</dbReference>
<evidence type="ECO:0000256" key="1">
    <source>
        <dbReference type="ARBA" id="ARBA00008080"/>
    </source>
</evidence>
<dbReference type="GO" id="GO:0006412">
    <property type="term" value="P:translation"/>
    <property type="evidence" value="ECO:0007669"/>
    <property type="project" value="InterPro"/>
</dbReference>
<organism evidence="5">
    <name type="scientific">Goniomonas avonlea</name>
    <dbReference type="NCBI Taxonomy" id="1255295"/>
    <lineage>
        <taxon>Eukaryota</taxon>
        <taxon>Cryptophyceae</taxon>
        <taxon>Cyathomonadacea</taxon>
        <taxon>Goniomonadaceae</taxon>
        <taxon>Goniomonas</taxon>
    </lineage>
</organism>
<dbReference type="SUPFAM" id="SSF46946">
    <property type="entry name" value="S13-like H2TH domain"/>
    <property type="match status" value="1"/>
</dbReference>
<dbReference type="InterPro" id="IPR001892">
    <property type="entry name" value="Ribosomal_uS13"/>
</dbReference>
<keyword evidence="2 4" id="KW-0689">Ribosomal protein</keyword>
<dbReference type="AlphaFoldDB" id="A0A348G6L1"/>
<evidence type="ECO:0000313" key="5">
    <source>
        <dbReference type="EMBL" id="BBF98308.1"/>
    </source>
</evidence>
<dbReference type="PANTHER" id="PTHR10871">
    <property type="entry name" value="30S RIBOSOMAL PROTEIN S13/40S RIBOSOMAL PROTEIN S18"/>
    <property type="match status" value="1"/>
</dbReference>
<dbReference type="Gene3D" id="4.10.910.10">
    <property type="entry name" value="30s ribosomal protein s13, domain 2"/>
    <property type="match status" value="1"/>
</dbReference>
<geneLocation type="mitochondrion" evidence="5"/>
<dbReference type="GO" id="GO:0005739">
    <property type="term" value="C:mitochondrion"/>
    <property type="evidence" value="ECO:0007669"/>
    <property type="project" value="TreeGrafter"/>
</dbReference>
<dbReference type="PROSITE" id="PS50159">
    <property type="entry name" value="RIBOSOMAL_S13_2"/>
    <property type="match status" value="1"/>
</dbReference>
<keyword evidence="5" id="KW-0496">Mitochondrion</keyword>
<reference evidence="5" key="1">
    <citation type="journal article" date="2018" name="BMC Biol.">
        <title>Nuclear genome sequence of the plastid-lacking cryptomonad Goniomonas avonlea provides insights into the evolution of secondary plastids.</title>
        <authorList>
            <person name="Cenci U."/>
            <person name="Sibbald S.J."/>
            <person name="Curtis B.A."/>
            <person name="Kamikawa R."/>
            <person name="Eme L."/>
            <person name="Moog D."/>
            <person name="Henrissat B."/>
            <person name="Marechal E."/>
            <person name="Chabi M."/>
            <person name="Djemiel C."/>
            <person name="Roger A.J."/>
            <person name="Kim E."/>
            <person name="Archibald J.M."/>
        </authorList>
    </citation>
    <scope>NUCLEOTIDE SEQUENCE</scope>
</reference>
<proteinExistence type="inferred from homology"/>
<evidence type="ECO:0000256" key="4">
    <source>
        <dbReference type="RuleBase" id="RU003830"/>
    </source>
</evidence>
<comment type="similarity">
    <text evidence="1 4">Belongs to the universal ribosomal protein uS13 family.</text>
</comment>
<dbReference type="Pfam" id="PF00416">
    <property type="entry name" value="Ribosomal_S13"/>
    <property type="match status" value="1"/>
</dbReference>
<evidence type="ECO:0000256" key="3">
    <source>
        <dbReference type="ARBA" id="ARBA00023274"/>
    </source>
</evidence>
<dbReference type="GO" id="GO:0015935">
    <property type="term" value="C:small ribosomal subunit"/>
    <property type="evidence" value="ECO:0007669"/>
    <property type="project" value="TreeGrafter"/>
</dbReference>
<dbReference type="InterPro" id="IPR010979">
    <property type="entry name" value="Ribosomal_uS13-like_H2TH"/>
</dbReference>
<dbReference type="PROSITE" id="PS00646">
    <property type="entry name" value="RIBOSOMAL_S13_1"/>
    <property type="match status" value="1"/>
</dbReference>
<accession>A0A348G6L1</accession>
<gene>
    <name evidence="5" type="primary">rps13</name>
</gene>
<dbReference type="Gene3D" id="1.10.8.50">
    <property type="match status" value="1"/>
</dbReference>
<name>A0A348G6L1_9CRYP</name>
<dbReference type="InterPro" id="IPR027437">
    <property type="entry name" value="Rbsml_uS13_C"/>
</dbReference>
<keyword evidence="3 4" id="KW-0687">Ribonucleoprotein</keyword>
<sequence>MRFLGDSLKEKQKVSIALCSIFGFNLRSAEAFCSRFGVGKDCRVQSISAKKWAFFSKRIESELSDNSFLLLQTSLKRLYRKNIENLIIMQCYRGLRHSAKLPCRGQRTHTNASTVRR</sequence>
<dbReference type="InterPro" id="IPR018269">
    <property type="entry name" value="Ribosomal_uS13_CS"/>
</dbReference>
<dbReference type="EMBL" id="AP018919">
    <property type="protein sequence ID" value="BBF98308.1"/>
    <property type="molecule type" value="Genomic_DNA"/>
</dbReference>
<dbReference type="PIRSF" id="PIRSF002134">
    <property type="entry name" value="Ribosomal_S13"/>
    <property type="match status" value="1"/>
</dbReference>
<dbReference type="PANTHER" id="PTHR10871:SF1">
    <property type="entry name" value="SMALL RIBOSOMAL SUBUNIT PROTEIN US13M"/>
    <property type="match status" value="1"/>
</dbReference>
<evidence type="ECO:0000256" key="2">
    <source>
        <dbReference type="ARBA" id="ARBA00022980"/>
    </source>
</evidence>
<protein>
    <submittedName>
        <fullName evidence="5">Ribosomal protein S13</fullName>
    </submittedName>
</protein>